<dbReference type="InterPro" id="IPR001460">
    <property type="entry name" value="PCN-bd_Tpept"/>
</dbReference>
<keyword evidence="10" id="KW-0511">Multifunctional enzyme</keyword>
<sequence>MATRSAKRSGLAGRSARGGAAANGSTLSQLGRLFLVCGVVGVIVAALLIPAGVLATGAVGSADDFLSEVPKGLDVQPPAQATTLLASDGTTLATLYAQDRKVVDLDNMSPFIRDGVVAIEDSRFYEHGGVDLTGIMRALVATLNGSRQGASTITQQYVNNVLIEELVADGKSDEAKLGVEKTMADKVKEIQLAIGLEKQMSKDDILSGYLNLIYFGNGAYGIEAAAKLYFNTSAKDLTLPQAAALAGVVNRPAYYDPITQPENVVNRRNDVLSKMVSQTKISQAEYDAAIKTPLDLHITESAQGCAAAANAPYFCDYVQQLILNDSAFGATVEERTKILYQGGLTIQTTLDPALQKVAQEQAAATMSATDPLQRGASIVSVEPGTGKVLTMAQNTVYDPAAAPGNYMGNFALPVNDANGETLHGAGGFQAGSTFKPFIFAEWLNSGHSMMTTIDGSVRRYPSGYDWQNSCGNITGEYDPAVAGSFLLPNDDPDHYYPMSAYEGLYNSINTVTFQTATTLDFCNIQKMATAAGVKDGLTNKPYDLSNIANLIGTQNVAPIDMATAFATFASGGIRCNPIAISSVVDAAGTKYPVPGADCQRTISEDVAAGVTHALQSVLTRGSGWNIGLTDKTNAFAKTGTTDGNIDTWTVGATSGIATASWFGSYKGNGPEWVNQDITVNGKYYAGVDGADLAGGQWAAVMNAAASNPNYVATPFTQPPASMLQPTAALVAGFNDPKPGDAPVVAEPQKTTPTEPQETTPQQPTQGATAEPTAPATTEAPQPTPEATLPNTKPEPSNKP</sequence>
<dbReference type="Pfam" id="PF00905">
    <property type="entry name" value="Transpeptidase"/>
    <property type="match status" value="1"/>
</dbReference>
<evidence type="ECO:0000256" key="15">
    <source>
        <dbReference type="SAM" id="Phobius"/>
    </source>
</evidence>
<feature type="compositionally biased region" description="Low complexity" evidence="14">
    <location>
        <begin position="8"/>
        <end position="23"/>
    </location>
</feature>
<keyword evidence="9" id="KW-0573">Peptidoglycan synthesis</keyword>
<evidence type="ECO:0000256" key="8">
    <source>
        <dbReference type="ARBA" id="ARBA00022960"/>
    </source>
</evidence>
<evidence type="ECO:0000256" key="5">
    <source>
        <dbReference type="ARBA" id="ARBA00022676"/>
    </source>
</evidence>
<evidence type="ECO:0000256" key="14">
    <source>
        <dbReference type="SAM" id="MobiDB-lite"/>
    </source>
</evidence>
<dbReference type="AlphaFoldDB" id="A0A1H5JCX7"/>
<keyword evidence="4" id="KW-0645">Protease</keyword>
<feature type="compositionally biased region" description="Low complexity" evidence="14">
    <location>
        <begin position="745"/>
        <end position="787"/>
    </location>
</feature>
<evidence type="ECO:0000259" key="17">
    <source>
        <dbReference type="Pfam" id="PF00912"/>
    </source>
</evidence>
<evidence type="ECO:0000256" key="7">
    <source>
        <dbReference type="ARBA" id="ARBA00022801"/>
    </source>
</evidence>
<dbReference type="InterPro" id="IPR023346">
    <property type="entry name" value="Lysozyme-like_dom_sf"/>
</dbReference>
<reference evidence="18 19" key="1">
    <citation type="submission" date="2016-10" db="EMBL/GenBank/DDBJ databases">
        <authorList>
            <person name="de Groot N.N."/>
        </authorList>
    </citation>
    <scope>NUCLEOTIDE SEQUENCE [LARGE SCALE GENOMIC DNA]</scope>
    <source>
        <strain evidence="18 19">DSM 22274</strain>
    </source>
</reference>
<evidence type="ECO:0000256" key="6">
    <source>
        <dbReference type="ARBA" id="ARBA00022679"/>
    </source>
</evidence>
<dbReference type="GO" id="GO:0006508">
    <property type="term" value="P:proteolysis"/>
    <property type="evidence" value="ECO:0007669"/>
    <property type="project" value="UniProtKB-KW"/>
</dbReference>
<evidence type="ECO:0000313" key="18">
    <source>
        <dbReference type="EMBL" id="SEE49901.1"/>
    </source>
</evidence>
<keyword evidence="8" id="KW-0133">Cell shape</keyword>
<comment type="catalytic activity">
    <reaction evidence="13">
        <text>[GlcNAc-(1-&gt;4)-Mur2Ac(oyl-L-Ala-gamma-D-Glu-L-Lys-D-Ala-D-Ala)](n)-di-trans,octa-cis-undecaprenyl diphosphate + beta-D-GlcNAc-(1-&gt;4)-Mur2Ac(oyl-L-Ala-gamma-D-Glu-L-Lys-D-Ala-D-Ala)-di-trans,octa-cis-undecaprenyl diphosphate = [GlcNAc-(1-&gt;4)-Mur2Ac(oyl-L-Ala-gamma-D-Glu-L-Lys-D-Ala-D-Ala)](n+1)-di-trans,octa-cis-undecaprenyl diphosphate + di-trans,octa-cis-undecaprenyl diphosphate + H(+)</text>
        <dbReference type="Rhea" id="RHEA:23708"/>
        <dbReference type="Rhea" id="RHEA-COMP:9602"/>
        <dbReference type="Rhea" id="RHEA-COMP:9603"/>
        <dbReference type="ChEBI" id="CHEBI:15378"/>
        <dbReference type="ChEBI" id="CHEBI:58405"/>
        <dbReference type="ChEBI" id="CHEBI:60033"/>
        <dbReference type="ChEBI" id="CHEBI:78435"/>
        <dbReference type="EC" id="2.4.99.28"/>
    </reaction>
</comment>
<comment type="catalytic activity">
    <reaction evidence="12">
        <text>Preferential cleavage: (Ac)2-L-Lys-D-Ala-|-D-Ala. Also transpeptidation of peptidyl-alanyl moieties that are N-acyl substituents of D-alanine.</text>
        <dbReference type="EC" id="3.4.16.4"/>
    </reaction>
</comment>
<evidence type="ECO:0000256" key="2">
    <source>
        <dbReference type="ARBA" id="ARBA00007739"/>
    </source>
</evidence>
<keyword evidence="6" id="KW-0808">Transferase</keyword>
<dbReference type="SUPFAM" id="SSF56601">
    <property type="entry name" value="beta-lactamase/transpeptidase-like"/>
    <property type="match status" value="1"/>
</dbReference>
<evidence type="ECO:0000256" key="13">
    <source>
        <dbReference type="ARBA" id="ARBA00049902"/>
    </source>
</evidence>
<keyword evidence="15" id="KW-1133">Transmembrane helix</keyword>
<dbReference type="GO" id="GO:0009252">
    <property type="term" value="P:peptidoglycan biosynthetic process"/>
    <property type="evidence" value="ECO:0007669"/>
    <property type="project" value="UniProtKB-KW"/>
</dbReference>
<keyword evidence="5" id="KW-0328">Glycosyltransferase</keyword>
<dbReference type="InterPro" id="IPR012338">
    <property type="entry name" value="Beta-lactam/transpept-like"/>
</dbReference>
<dbReference type="Gene3D" id="3.40.710.10">
    <property type="entry name" value="DD-peptidase/beta-lactamase superfamily"/>
    <property type="match status" value="1"/>
</dbReference>
<feature type="compositionally biased region" description="Polar residues" evidence="14">
    <location>
        <begin position="788"/>
        <end position="799"/>
    </location>
</feature>
<feature type="domain" description="Penicillin-binding protein transpeptidase" evidence="16">
    <location>
        <begin position="497"/>
        <end position="685"/>
    </location>
</feature>
<evidence type="ECO:0000256" key="9">
    <source>
        <dbReference type="ARBA" id="ARBA00022984"/>
    </source>
</evidence>
<dbReference type="GO" id="GO:0030288">
    <property type="term" value="C:outer membrane-bounded periplasmic space"/>
    <property type="evidence" value="ECO:0007669"/>
    <property type="project" value="TreeGrafter"/>
</dbReference>
<evidence type="ECO:0000256" key="4">
    <source>
        <dbReference type="ARBA" id="ARBA00022670"/>
    </source>
</evidence>
<keyword evidence="11" id="KW-0961">Cell wall biogenesis/degradation</keyword>
<comment type="similarity">
    <text evidence="1">In the C-terminal section; belongs to the transpeptidase family.</text>
</comment>
<keyword evidence="3 18" id="KW-0121">Carboxypeptidase</keyword>
<keyword evidence="15" id="KW-0812">Transmembrane</keyword>
<keyword evidence="7" id="KW-0378">Hydrolase</keyword>
<dbReference type="Gene3D" id="1.10.3810.10">
    <property type="entry name" value="Biosynthetic peptidoglycan transglycosylase-like"/>
    <property type="match status" value="1"/>
</dbReference>
<protein>
    <submittedName>
        <fullName evidence="18">Membrane carboxypeptidase (Penicillin-binding protein)</fullName>
    </submittedName>
</protein>
<dbReference type="GO" id="GO:0008658">
    <property type="term" value="F:penicillin binding"/>
    <property type="evidence" value="ECO:0007669"/>
    <property type="project" value="InterPro"/>
</dbReference>
<comment type="similarity">
    <text evidence="2">In the N-terminal section; belongs to the glycosyltransferase 51 family.</text>
</comment>
<dbReference type="Proteomes" id="UP000182725">
    <property type="component" value="Unassembled WGS sequence"/>
</dbReference>
<gene>
    <name evidence="18" type="ORF">SAMN04489740_1569</name>
</gene>
<evidence type="ECO:0000256" key="10">
    <source>
        <dbReference type="ARBA" id="ARBA00023268"/>
    </source>
</evidence>
<dbReference type="FunFam" id="1.10.3810.10:FF:000001">
    <property type="entry name" value="Penicillin-binding protein 1A"/>
    <property type="match status" value="1"/>
</dbReference>
<dbReference type="InterPro" id="IPR001264">
    <property type="entry name" value="Glyco_trans_51"/>
</dbReference>
<evidence type="ECO:0000256" key="3">
    <source>
        <dbReference type="ARBA" id="ARBA00022645"/>
    </source>
</evidence>
<proteinExistence type="inferred from homology"/>
<dbReference type="GO" id="GO:0071555">
    <property type="term" value="P:cell wall organization"/>
    <property type="evidence" value="ECO:0007669"/>
    <property type="project" value="UniProtKB-KW"/>
</dbReference>
<feature type="region of interest" description="Disordered" evidence="14">
    <location>
        <begin position="1"/>
        <end position="23"/>
    </location>
</feature>
<dbReference type="Pfam" id="PF00912">
    <property type="entry name" value="Transgly"/>
    <property type="match status" value="1"/>
</dbReference>
<evidence type="ECO:0000256" key="1">
    <source>
        <dbReference type="ARBA" id="ARBA00007090"/>
    </source>
</evidence>
<evidence type="ECO:0000256" key="11">
    <source>
        <dbReference type="ARBA" id="ARBA00023316"/>
    </source>
</evidence>
<dbReference type="PANTHER" id="PTHR32282">
    <property type="entry name" value="BINDING PROTEIN TRANSPEPTIDASE, PUTATIVE-RELATED"/>
    <property type="match status" value="1"/>
</dbReference>
<organism evidence="18 19">
    <name type="scientific">Arthrobacter alpinus</name>
    <dbReference type="NCBI Taxonomy" id="656366"/>
    <lineage>
        <taxon>Bacteria</taxon>
        <taxon>Bacillati</taxon>
        <taxon>Actinomycetota</taxon>
        <taxon>Actinomycetes</taxon>
        <taxon>Micrococcales</taxon>
        <taxon>Micrococcaceae</taxon>
        <taxon>Arthrobacter</taxon>
    </lineage>
</organism>
<evidence type="ECO:0000256" key="12">
    <source>
        <dbReference type="ARBA" id="ARBA00034000"/>
    </source>
</evidence>
<accession>A0A1H5JCX7</accession>
<dbReference type="PANTHER" id="PTHR32282:SF33">
    <property type="entry name" value="PEPTIDOGLYCAN GLYCOSYLTRANSFERASE"/>
    <property type="match status" value="1"/>
</dbReference>
<name>A0A1H5JCX7_9MICC</name>
<dbReference type="RefSeq" id="WP_083360652.1">
    <property type="nucleotide sequence ID" value="NZ_FNTV01000001.1"/>
</dbReference>
<feature type="domain" description="Glycosyl transferase family 51" evidence="17">
    <location>
        <begin position="89"/>
        <end position="275"/>
    </location>
</feature>
<keyword evidence="15" id="KW-0472">Membrane</keyword>
<dbReference type="GO" id="GO:0008360">
    <property type="term" value="P:regulation of cell shape"/>
    <property type="evidence" value="ECO:0007669"/>
    <property type="project" value="UniProtKB-KW"/>
</dbReference>
<dbReference type="GO" id="GO:0008955">
    <property type="term" value="F:peptidoglycan glycosyltransferase activity"/>
    <property type="evidence" value="ECO:0007669"/>
    <property type="project" value="UniProtKB-EC"/>
</dbReference>
<dbReference type="InterPro" id="IPR036950">
    <property type="entry name" value="PBP_transglycosylase"/>
</dbReference>
<evidence type="ECO:0000313" key="19">
    <source>
        <dbReference type="Proteomes" id="UP000182725"/>
    </source>
</evidence>
<feature type="region of interest" description="Disordered" evidence="14">
    <location>
        <begin position="730"/>
        <end position="799"/>
    </location>
</feature>
<dbReference type="SUPFAM" id="SSF53955">
    <property type="entry name" value="Lysozyme-like"/>
    <property type="match status" value="1"/>
</dbReference>
<dbReference type="EMBL" id="FNTV01000001">
    <property type="protein sequence ID" value="SEE49901.1"/>
    <property type="molecule type" value="Genomic_DNA"/>
</dbReference>
<dbReference type="InterPro" id="IPR050396">
    <property type="entry name" value="Glycosyltr_51/Transpeptidase"/>
</dbReference>
<dbReference type="GO" id="GO:0009002">
    <property type="term" value="F:serine-type D-Ala-D-Ala carboxypeptidase activity"/>
    <property type="evidence" value="ECO:0007669"/>
    <property type="project" value="UniProtKB-EC"/>
</dbReference>
<feature type="transmembrane region" description="Helical" evidence="15">
    <location>
        <begin position="33"/>
        <end position="55"/>
    </location>
</feature>
<evidence type="ECO:0000259" key="16">
    <source>
        <dbReference type="Pfam" id="PF00905"/>
    </source>
</evidence>